<keyword evidence="9" id="KW-0966">Cell projection</keyword>
<dbReference type="InterPro" id="IPR037925">
    <property type="entry name" value="FlgE/F/G-like"/>
</dbReference>
<keyword evidence="9" id="KW-0282">Flagellum</keyword>
<evidence type="ECO:0000259" key="8">
    <source>
        <dbReference type="Pfam" id="PF22692"/>
    </source>
</evidence>
<evidence type="ECO:0000256" key="4">
    <source>
        <dbReference type="RuleBase" id="RU362116"/>
    </source>
</evidence>
<feature type="domain" description="Flagellar basal body rod protein N-terminal" evidence="6">
    <location>
        <begin position="15"/>
        <end position="42"/>
    </location>
</feature>
<gene>
    <name evidence="9" type="ORF">G4V39_10410</name>
</gene>
<keyword evidence="5" id="KW-0175">Coiled coil</keyword>
<keyword evidence="10" id="KW-1185">Reference proteome</keyword>
<dbReference type="RefSeq" id="WP_166033129.1">
    <property type="nucleotide sequence ID" value="NZ_CP048877.1"/>
</dbReference>
<dbReference type="NCBIfam" id="TIGR03506">
    <property type="entry name" value="FlgEFG_subfam"/>
    <property type="match status" value="1"/>
</dbReference>
<feature type="domain" description="Flagellar basal-body/hook protein C-terminal" evidence="7">
    <location>
        <begin position="196"/>
        <end position="238"/>
    </location>
</feature>
<dbReference type="Pfam" id="PF22692">
    <property type="entry name" value="LlgE_F_G_D1"/>
    <property type="match status" value="1"/>
</dbReference>
<dbReference type="InterPro" id="IPR019776">
    <property type="entry name" value="Flagellar_basal_body_rod_CS"/>
</dbReference>
<dbReference type="Proteomes" id="UP000502179">
    <property type="component" value="Chromosome"/>
</dbReference>
<dbReference type="KEGG" id="tav:G4V39_10410"/>
<feature type="domain" description="Flagellar hook protein FlgE/F/G-like D1" evidence="8">
    <location>
        <begin position="87"/>
        <end position="150"/>
    </location>
</feature>
<dbReference type="InterPro" id="IPR010930">
    <property type="entry name" value="Flg_bb/hook_C_dom"/>
</dbReference>
<dbReference type="PROSITE" id="PS00588">
    <property type="entry name" value="FLAGELLA_BB_ROD"/>
    <property type="match status" value="1"/>
</dbReference>
<dbReference type="GO" id="GO:0071978">
    <property type="term" value="P:bacterial-type flagellum-dependent swarming motility"/>
    <property type="evidence" value="ECO:0007669"/>
    <property type="project" value="TreeGrafter"/>
</dbReference>
<name>A0A6G7PZ64_9BACT</name>
<dbReference type="InterPro" id="IPR020013">
    <property type="entry name" value="Flagellar_FlgE/F/G"/>
</dbReference>
<protein>
    <submittedName>
        <fullName evidence="9">Flagellar hook-basal body protein</fullName>
    </submittedName>
</protein>
<reference evidence="9 10" key="1">
    <citation type="submission" date="2020-02" db="EMBL/GenBank/DDBJ databases">
        <title>Genome analysis of Thermosulfuriphilus ammonigenes ST65T, an anaerobic thermophilic chemolithoautotrophic bacterium isolated from a deep-sea hydrothermal vent.</title>
        <authorList>
            <person name="Slobodkina G."/>
            <person name="Allioux M."/>
            <person name="Merkel A."/>
            <person name="Alain K."/>
            <person name="Jebbar M."/>
            <person name="Slobodkin A."/>
        </authorList>
    </citation>
    <scope>NUCLEOTIDE SEQUENCE [LARGE SCALE GENOMIC DNA]</scope>
    <source>
        <strain evidence="9 10">ST65</strain>
    </source>
</reference>
<accession>A0A6G7PZ64</accession>
<dbReference type="GO" id="GO:0009425">
    <property type="term" value="C:bacterial-type flagellum basal body"/>
    <property type="evidence" value="ECO:0007669"/>
    <property type="project" value="UniProtKB-SubCell"/>
</dbReference>
<evidence type="ECO:0000313" key="10">
    <source>
        <dbReference type="Proteomes" id="UP000502179"/>
    </source>
</evidence>
<comment type="subcellular location">
    <subcellularLocation>
        <location evidence="1 4">Bacterial flagellum basal body</location>
    </subcellularLocation>
</comment>
<keyword evidence="3 4" id="KW-0975">Bacterial flagellum</keyword>
<dbReference type="InterPro" id="IPR001444">
    <property type="entry name" value="Flag_bb_rod_N"/>
</dbReference>
<evidence type="ECO:0000256" key="1">
    <source>
        <dbReference type="ARBA" id="ARBA00004117"/>
    </source>
</evidence>
<comment type="similarity">
    <text evidence="2 4">Belongs to the flagella basal body rod proteins family.</text>
</comment>
<sequence>MVSIKVNPRLGLLEAAEAAELLERRLAVTTNNLANLSTTAYKKDRLAFREVLMEKYDGELRTFKEVTEVTDFQHGPLVKTDNPLDMAIIGEGFFKVETPAGIRYTRDGGFVVDDQYRLVTRHGYPVLAGGAPVIFQRGAKVAIAEDGSISLDGAIIGQLDVVRIRDQQALVKEGKNLFRLKDPNLEEPVENPQIRTGYLEGSNADALEEMLSLIDIQRQYEFNQKVMQQIDELDGRLLTEAGRTGG</sequence>
<evidence type="ECO:0000256" key="2">
    <source>
        <dbReference type="ARBA" id="ARBA00009677"/>
    </source>
</evidence>
<dbReference type="InterPro" id="IPR053967">
    <property type="entry name" value="LlgE_F_G-like_D1"/>
</dbReference>
<dbReference type="PANTHER" id="PTHR30435:SF19">
    <property type="entry name" value="FLAGELLAR BASAL-BODY ROD PROTEIN FLGG"/>
    <property type="match status" value="1"/>
</dbReference>
<evidence type="ECO:0000256" key="5">
    <source>
        <dbReference type="SAM" id="Coils"/>
    </source>
</evidence>
<evidence type="ECO:0000313" key="9">
    <source>
        <dbReference type="EMBL" id="QIJ72910.1"/>
    </source>
</evidence>
<dbReference type="Pfam" id="PF00460">
    <property type="entry name" value="Flg_bb_rod"/>
    <property type="match status" value="1"/>
</dbReference>
<proteinExistence type="inferred from homology"/>
<evidence type="ECO:0000259" key="6">
    <source>
        <dbReference type="Pfam" id="PF00460"/>
    </source>
</evidence>
<dbReference type="SUPFAM" id="SSF117143">
    <property type="entry name" value="Flagellar hook protein flgE"/>
    <property type="match status" value="1"/>
</dbReference>
<dbReference type="PANTHER" id="PTHR30435">
    <property type="entry name" value="FLAGELLAR PROTEIN"/>
    <property type="match status" value="1"/>
</dbReference>
<dbReference type="EMBL" id="CP048877">
    <property type="protein sequence ID" value="QIJ72910.1"/>
    <property type="molecule type" value="Genomic_DNA"/>
</dbReference>
<evidence type="ECO:0000259" key="7">
    <source>
        <dbReference type="Pfam" id="PF06429"/>
    </source>
</evidence>
<feature type="coiled-coil region" evidence="5">
    <location>
        <begin position="12"/>
        <end position="39"/>
    </location>
</feature>
<keyword evidence="9" id="KW-0969">Cilium</keyword>
<evidence type="ECO:0000256" key="3">
    <source>
        <dbReference type="ARBA" id="ARBA00023143"/>
    </source>
</evidence>
<dbReference type="AlphaFoldDB" id="A0A6G7PZ64"/>
<organism evidence="9 10">
    <name type="scientific">Thermosulfuriphilus ammonigenes</name>
    <dbReference type="NCBI Taxonomy" id="1936021"/>
    <lineage>
        <taxon>Bacteria</taxon>
        <taxon>Pseudomonadati</taxon>
        <taxon>Thermodesulfobacteriota</taxon>
        <taxon>Thermodesulfobacteria</taxon>
        <taxon>Thermodesulfobacteriales</taxon>
        <taxon>Thermodesulfobacteriaceae</taxon>
        <taxon>Thermosulfuriphilus</taxon>
    </lineage>
</organism>
<dbReference type="Pfam" id="PF06429">
    <property type="entry name" value="Flg_bbr_C"/>
    <property type="match status" value="1"/>
</dbReference>